<feature type="binding site" evidence="5">
    <location>
        <position position="225"/>
    </location>
    <ligand>
        <name>Mg(2+)</name>
        <dbReference type="ChEBI" id="CHEBI:18420"/>
        <label>1</label>
    </ligand>
</feature>
<proteinExistence type="inferred from homology"/>
<dbReference type="GO" id="GO:0004048">
    <property type="term" value="F:anthranilate phosphoribosyltransferase activity"/>
    <property type="evidence" value="ECO:0007669"/>
    <property type="project" value="UniProtKB-UniRule"/>
</dbReference>
<dbReference type="SUPFAM" id="SSF47648">
    <property type="entry name" value="Nucleoside phosphorylase/phosphoribosyltransferase N-terminal domain"/>
    <property type="match status" value="1"/>
</dbReference>
<protein>
    <recommendedName>
        <fullName evidence="5">Anthranilate phosphoribosyltransferase</fullName>
        <ecNumber evidence="5">2.4.2.18</ecNumber>
    </recommendedName>
</protein>
<dbReference type="KEGG" id="fgi:OP10G_4676"/>
<comment type="subunit">
    <text evidence="5">Homodimer.</text>
</comment>
<feature type="binding site" evidence="5">
    <location>
        <begin position="90"/>
        <end position="93"/>
    </location>
    <ligand>
        <name>5-phospho-alpha-D-ribose 1-diphosphate</name>
        <dbReference type="ChEBI" id="CHEBI:58017"/>
    </ligand>
</feature>
<dbReference type="HOGENOM" id="CLU_034315_2_1_0"/>
<comment type="cofactor">
    <cofactor evidence="5">
        <name>Mg(2+)</name>
        <dbReference type="ChEBI" id="CHEBI:18420"/>
    </cofactor>
    <text evidence="5">Binds 2 magnesium ions per monomer.</text>
</comment>
<feature type="binding site" evidence="5">
    <location>
        <position position="92"/>
    </location>
    <ligand>
        <name>Mg(2+)</name>
        <dbReference type="ChEBI" id="CHEBI:18420"/>
        <label>1</label>
    </ligand>
</feature>
<comment type="pathway">
    <text evidence="5">Amino-acid biosynthesis; L-tryptophan biosynthesis; L-tryptophan from chorismate: step 2/5.</text>
</comment>
<feature type="binding site" evidence="5">
    <location>
        <position position="81"/>
    </location>
    <ligand>
        <name>5-phospho-alpha-D-ribose 1-diphosphate</name>
        <dbReference type="ChEBI" id="CHEBI:58017"/>
    </ligand>
</feature>
<dbReference type="GO" id="GO:0000287">
    <property type="term" value="F:magnesium ion binding"/>
    <property type="evidence" value="ECO:0007669"/>
    <property type="project" value="UniProtKB-UniRule"/>
</dbReference>
<accession>A0A068NZ67</accession>
<name>A0A068NZ67_FIMGI</name>
<comment type="similarity">
    <text evidence="5">Belongs to the anthranilate phosphoribosyltransferase family.</text>
</comment>
<dbReference type="NCBIfam" id="TIGR01245">
    <property type="entry name" value="trpD"/>
    <property type="match status" value="1"/>
</dbReference>
<dbReference type="InterPro" id="IPR000312">
    <property type="entry name" value="Glycosyl_Trfase_fam3"/>
</dbReference>
<feature type="binding site" evidence="5">
    <location>
        <position position="111"/>
    </location>
    <ligand>
        <name>anthranilate</name>
        <dbReference type="ChEBI" id="CHEBI:16567"/>
        <label>1</label>
    </ligand>
</feature>
<dbReference type="PANTHER" id="PTHR43285:SF2">
    <property type="entry name" value="ANTHRANILATE PHOSPHORIBOSYLTRANSFERASE"/>
    <property type="match status" value="1"/>
</dbReference>
<evidence type="ECO:0000256" key="5">
    <source>
        <dbReference type="HAMAP-Rule" id="MF_00211"/>
    </source>
</evidence>
<dbReference type="Gene3D" id="1.20.970.10">
    <property type="entry name" value="Transferase, Pyrimidine Nucleoside Phosphorylase, Chain C"/>
    <property type="match status" value="1"/>
</dbReference>
<evidence type="ECO:0000313" key="9">
    <source>
        <dbReference type="Proteomes" id="UP000027982"/>
    </source>
</evidence>
<evidence type="ECO:0000259" key="6">
    <source>
        <dbReference type="Pfam" id="PF00591"/>
    </source>
</evidence>
<dbReference type="RefSeq" id="WP_025228086.1">
    <property type="nucleotide sequence ID" value="NZ_CP007139.1"/>
</dbReference>
<dbReference type="Proteomes" id="UP000027982">
    <property type="component" value="Chromosome"/>
</dbReference>
<keyword evidence="3 5" id="KW-0822">Tryptophan biosynthesis</keyword>
<dbReference type="Gene3D" id="3.40.1030.10">
    <property type="entry name" value="Nucleoside phosphorylase/phosphoribosyltransferase catalytic domain"/>
    <property type="match status" value="1"/>
</dbReference>
<dbReference type="EC" id="2.4.2.18" evidence="5"/>
<evidence type="ECO:0000256" key="2">
    <source>
        <dbReference type="ARBA" id="ARBA00022679"/>
    </source>
</evidence>
<dbReference type="STRING" id="661478.OP10G_4676"/>
<dbReference type="Pfam" id="PF00591">
    <property type="entry name" value="Glycos_transf_3"/>
    <property type="match status" value="1"/>
</dbReference>
<feature type="binding site" evidence="5">
    <location>
        <position position="224"/>
    </location>
    <ligand>
        <name>Mg(2+)</name>
        <dbReference type="ChEBI" id="CHEBI:18420"/>
        <label>2</label>
    </ligand>
</feature>
<dbReference type="OrthoDB" id="9806430at2"/>
<gene>
    <name evidence="5" type="primary">trpD</name>
    <name evidence="8" type="ORF">OP10G_4676</name>
</gene>
<comment type="function">
    <text evidence="5">Catalyzes the transfer of the phosphoribosyl group of 5-phosphorylribose-1-pyrophosphate (PRPP) to anthranilate to yield N-(5'-phosphoribosyl)-anthranilate (PRA).</text>
</comment>
<dbReference type="SUPFAM" id="SSF52418">
    <property type="entry name" value="Nucleoside phosphorylase/phosphoribosyltransferase catalytic domain"/>
    <property type="match status" value="1"/>
</dbReference>
<reference evidence="8 9" key="1">
    <citation type="journal article" date="2014" name="PLoS ONE">
        <title>The first complete genome sequence of the class fimbriimonadia in the phylum armatimonadetes.</title>
        <authorList>
            <person name="Hu Z.Y."/>
            <person name="Wang Y.Z."/>
            <person name="Im W.T."/>
            <person name="Wang S.Y."/>
            <person name="Zhao G.P."/>
            <person name="Zheng H.J."/>
            <person name="Quan Z.X."/>
        </authorList>
    </citation>
    <scope>NUCLEOTIDE SEQUENCE [LARGE SCALE GENOMIC DNA]</scope>
    <source>
        <strain evidence="8">Gsoil 348</strain>
    </source>
</reference>
<keyword evidence="9" id="KW-1185">Reference proteome</keyword>
<feature type="binding site" evidence="5">
    <location>
        <position position="165"/>
    </location>
    <ligand>
        <name>anthranilate</name>
        <dbReference type="ChEBI" id="CHEBI:16567"/>
        <label>2</label>
    </ligand>
</feature>
<dbReference type="eggNOG" id="COG0547">
    <property type="taxonomic scope" value="Bacteria"/>
</dbReference>
<dbReference type="Pfam" id="PF02885">
    <property type="entry name" value="Glycos_trans_3N"/>
    <property type="match status" value="1"/>
</dbReference>
<feature type="binding site" evidence="5">
    <location>
        <begin position="108"/>
        <end position="116"/>
    </location>
    <ligand>
        <name>5-phospho-alpha-D-ribose 1-diphosphate</name>
        <dbReference type="ChEBI" id="CHEBI:58017"/>
    </ligand>
</feature>
<feature type="domain" description="Glycosyl transferase family 3" evidence="6">
    <location>
        <begin position="75"/>
        <end position="323"/>
    </location>
</feature>
<dbReference type="UniPathway" id="UPA00035">
    <property type="reaction ID" value="UER00041"/>
</dbReference>
<dbReference type="InterPro" id="IPR036320">
    <property type="entry name" value="Glycosyl_Trfase_fam3_N_dom_sf"/>
</dbReference>
<keyword evidence="5" id="KW-0479">Metal-binding</keyword>
<evidence type="ECO:0000256" key="3">
    <source>
        <dbReference type="ARBA" id="ARBA00022822"/>
    </source>
</evidence>
<sequence>MSFPDLVQPLIERKDLDPEMAEELMRYLISGEATEAQIGAVLFGLRMKGCTTREIASFVRVMREKAASVTHSHRDLVDTCGTGGGVPTFNISTAAAVVACAAGVRIAKHGNRSISGMGSADVLETLGAQLSADPERLAHMLETVRLVFLFAPAHHPAMRHVAAARKQLGFRTVFNQLGPLSNPAQAQRQLIGVYDAGLMRSMGEALRELGTERALIVHGNDGLDELSPCEPSEYVKVWDGKVSTGTLTPESFGLEPMPRSAVAPGRDLDDCAGIFREAVGDAESPRAGAVIPSAAATIWLAGLEDDLPSAARRAKLAIANGLATAKLQEIIEFGGRL</sequence>
<dbReference type="HAMAP" id="MF_00211">
    <property type="entry name" value="TrpD"/>
    <property type="match status" value="1"/>
</dbReference>
<feature type="binding site" evidence="5">
    <location>
        <position position="81"/>
    </location>
    <ligand>
        <name>anthranilate</name>
        <dbReference type="ChEBI" id="CHEBI:16567"/>
        <label>1</label>
    </ligand>
</feature>
<comment type="caution">
    <text evidence="5">Lacks conserved residue(s) required for the propagation of feature annotation.</text>
</comment>
<keyword evidence="4 5" id="KW-0057">Aromatic amino acid biosynthesis</keyword>
<feature type="binding site" evidence="5">
    <location>
        <position position="119"/>
    </location>
    <ligand>
        <name>5-phospho-alpha-D-ribose 1-diphosphate</name>
        <dbReference type="ChEBI" id="CHEBI:58017"/>
    </ligand>
</feature>
<dbReference type="PANTHER" id="PTHR43285">
    <property type="entry name" value="ANTHRANILATE PHOSPHORIBOSYLTRANSFERASE"/>
    <property type="match status" value="1"/>
</dbReference>
<keyword evidence="2 5" id="KW-0808">Transferase</keyword>
<dbReference type="GO" id="GO:0000162">
    <property type="term" value="P:L-tryptophan biosynthetic process"/>
    <property type="evidence" value="ECO:0007669"/>
    <property type="project" value="UniProtKB-UniRule"/>
</dbReference>
<keyword evidence="1 5" id="KW-0328">Glycosyltransferase</keyword>
<feature type="binding site" evidence="5">
    <location>
        <position position="225"/>
    </location>
    <ligand>
        <name>Mg(2+)</name>
        <dbReference type="ChEBI" id="CHEBI:18420"/>
        <label>2</label>
    </ligand>
</feature>
<dbReference type="InterPro" id="IPR017459">
    <property type="entry name" value="Glycosyl_Trfase_fam3_N_dom"/>
</dbReference>
<organism evidence="8 9">
    <name type="scientific">Fimbriimonas ginsengisoli Gsoil 348</name>
    <dbReference type="NCBI Taxonomy" id="661478"/>
    <lineage>
        <taxon>Bacteria</taxon>
        <taxon>Bacillati</taxon>
        <taxon>Armatimonadota</taxon>
        <taxon>Fimbriimonadia</taxon>
        <taxon>Fimbriimonadales</taxon>
        <taxon>Fimbriimonadaceae</taxon>
        <taxon>Fimbriimonas</taxon>
    </lineage>
</organism>
<evidence type="ECO:0000313" key="8">
    <source>
        <dbReference type="EMBL" id="AIE88044.1"/>
    </source>
</evidence>
<feature type="binding site" evidence="5">
    <location>
        <position position="88"/>
    </location>
    <ligand>
        <name>5-phospho-alpha-D-ribose 1-diphosphate</name>
        <dbReference type="ChEBI" id="CHEBI:58017"/>
    </ligand>
</feature>
<dbReference type="InterPro" id="IPR035902">
    <property type="entry name" value="Nuc_phospho_transferase"/>
</dbReference>
<keyword evidence="5" id="KW-0028">Amino-acid biosynthesis</keyword>
<comment type="catalytic activity">
    <reaction evidence="5">
        <text>N-(5-phospho-beta-D-ribosyl)anthranilate + diphosphate = 5-phospho-alpha-D-ribose 1-diphosphate + anthranilate</text>
        <dbReference type="Rhea" id="RHEA:11768"/>
        <dbReference type="ChEBI" id="CHEBI:16567"/>
        <dbReference type="ChEBI" id="CHEBI:18277"/>
        <dbReference type="ChEBI" id="CHEBI:33019"/>
        <dbReference type="ChEBI" id="CHEBI:58017"/>
        <dbReference type="EC" id="2.4.2.18"/>
    </reaction>
</comment>
<dbReference type="InterPro" id="IPR005940">
    <property type="entry name" value="Anthranilate_Pribosyl_Tfrase"/>
</dbReference>
<dbReference type="EMBL" id="CP007139">
    <property type="protein sequence ID" value="AIE88044.1"/>
    <property type="molecule type" value="Genomic_DNA"/>
</dbReference>
<dbReference type="GO" id="GO:0005829">
    <property type="term" value="C:cytosol"/>
    <property type="evidence" value="ECO:0007669"/>
    <property type="project" value="TreeGrafter"/>
</dbReference>
<evidence type="ECO:0000256" key="4">
    <source>
        <dbReference type="ARBA" id="ARBA00023141"/>
    </source>
</evidence>
<evidence type="ECO:0000259" key="7">
    <source>
        <dbReference type="Pfam" id="PF02885"/>
    </source>
</evidence>
<dbReference type="AlphaFoldDB" id="A0A068NZ67"/>
<evidence type="ECO:0000256" key="1">
    <source>
        <dbReference type="ARBA" id="ARBA00022676"/>
    </source>
</evidence>
<feature type="domain" description="Glycosyl transferase family 3 N-terminal" evidence="7">
    <location>
        <begin position="5"/>
        <end position="66"/>
    </location>
</feature>
<keyword evidence="5" id="KW-0460">Magnesium</keyword>